<dbReference type="Proteomes" id="UP000092503">
    <property type="component" value="Unassembled WGS sequence"/>
</dbReference>
<evidence type="ECO:0000313" key="3">
    <source>
        <dbReference type="EMBL" id="SBV53278.1"/>
    </source>
</evidence>
<reference evidence="2 5" key="2">
    <citation type="submission" date="2016-08" db="EMBL/GenBank/DDBJ databases">
        <title>Evolution of the type three secretion system and type three effector repertoires in Xanthomonas.</title>
        <authorList>
            <person name="Merda D."/>
            <person name="Briand M."/>
            <person name="Bosis E."/>
            <person name="Rousseau C."/>
            <person name="Portier P."/>
            <person name="Jacques M.-A."/>
            <person name="Fischer-Le Saux M."/>
        </authorList>
    </citation>
    <scope>NUCLEOTIDE SEQUENCE [LARGE SCALE GENOMIC DNA]</scope>
    <source>
        <strain evidence="2 5">CFBP1976</strain>
    </source>
</reference>
<dbReference type="AlphaFoldDB" id="A0A1C3NSF2"/>
<dbReference type="Proteomes" id="UP000239710">
    <property type="component" value="Unassembled WGS sequence"/>
</dbReference>
<keyword evidence="5" id="KW-1185">Reference proteome</keyword>
<evidence type="ECO:0000313" key="5">
    <source>
        <dbReference type="Proteomes" id="UP000239710"/>
    </source>
</evidence>
<dbReference type="EMBL" id="FLTX01000103">
    <property type="protein sequence ID" value="SBV53278.1"/>
    <property type="molecule type" value="Genomic_DNA"/>
</dbReference>
<evidence type="ECO:0000313" key="4">
    <source>
        <dbReference type="Proteomes" id="UP000092503"/>
    </source>
</evidence>
<reference evidence="3 4" key="1">
    <citation type="submission" date="2016-06" db="EMBL/GenBank/DDBJ databases">
        <authorList>
            <person name="Kjaerup R.B."/>
            <person name="Dalgaard T.S."/>
            <person name="Juul-Madsen H.R."/>
        </authorList>
    </citation>
    <scope>NUCLEOTIDE SEQUENCE [LARGE SCALE GENOMIC DNA]</scope>
    <source>
        <strain evidence="3">LMG947</strain>
    </source>
</reference>
<protein>
    <submittedName>
        <fullName evidence="3">Uncharacterized protein</fullName>
    </submittedName>
</protein>
<accession>A0A1C3NSF2</accession>
<organism evidence="3 4">
    <name type="scientific">Xanthomonas bromi</name>
    <dbReference type="NCBI Taxonomy" id="56449"/>
    <lineage>
        <taxon>Bacteria</taxon>
        <taxon>Pseudomonadati</taxon>
        <taxon>Pseudomonadota</taxon>
        <taxon>Gammaproteobacteria</taxon>
        <taxon>Lysobacterales</taxon>
        <taxon>Lysobacteraceae</taxon>
        <taxon>Xanthomonas</taxon>
    </lineage>
</organism>
<proteinExistence type="predicted"/>
<evidence type="ECO:0000256" key="1">
    <source>
        <dbReference type="SAM" id="MobiDB-lite"/>
    </source>
</evidence>
<feature type="region of interest" description="Disordered" evidence="1">
    <location>
        <begin position="58"/>
        <end position="90"/>
    </location>
</feature>
<sequence>MCASGLAPIVLARQVQKQLSGQRDEARVIASLDTAAAQLLALGVTVFEVLQARTHRWGRRMTSPPKRTHPLCPRTATESHSTTRQHPCGC</sequence>
<dbReference type="EMBL" id="MDCE01000063">
    <property type="protein sequence ID" value="PPV04708.1"/>
    <property type="molecule type" value="Genomic_DNA"/>
</dbReference>
<evidence type="ECO:0000313" key="2">
    <source>
        <dbReference type="EMBL" id="PPV04708.1"/>
    </source>
</evidence>
<gene>
    <name evidence="3" type="ORF">XBLMG947_4097</name>
    <name evidence="2" type="ORF">XbrCFBP1976_20825</name>
</gene>
<name>A0A1C3NSF2_9XANT</name>
<feature type="compositionally biased region" description="Polar residues" evidence="1">
    <location>
        <begin position="76"/>
        <end position="90"/>
    </location>
</feature>